<keyword evidence="2" id="KW-0479">Metal-binding</keyword>
<dbReference type="PANTHER" id="PTHR15835">
    <property type="entry name" value="NUCLEAR-INTERACTING PARTNER OF ALK"/>
    <property type="match status" value="1"/>
</dbReference>
<dbReference type="InterPro" id="IPR013909">
    <property type="entry name" value="NuBaID_C"/>
</dbReference>
<keyword evidence="4" id="KW-0862">Zinc</keyword>
<evidence type="ECO:0000256" key="2">
    <source>
        <dbReference type="ARBA" id="ARBA00022723"/>
    </source>
</evidence>
<evidence type="ECO:0000256" key="6">
    <source>
        <dbReference type="SAM" id="MobiDB-lite"/>
    </source>
</evidence>
<dbReference type="Pfam" id="PF08600">
    <property type="entry name" value="NuBaID_C"/>
    <property type="match status" value="1"/>
</dbReference>
<dbReference type="EMBL" id="MCFE01000009">
    <property type="protein sequence ID" value="ORY07353.1"/>
    <property type="molecule type" value="Genomic_DNA"/>
</dbReference>
<evidence type="ECO:0000259" key="8">
    <source>
        <dbReference type="Pfam" id="PF08600"/>
    </source>
</evidence>
<dbReference type="GO" id="GO:0005634">
    <property type="term" value="C:nucleus"/>
    <property type="evidence" value="ECO:0007669"/>
    <property type="project" value="UniProtKB-SubCell"/>
</dbReference>
<evidence type="ECO:0000256" key="5">
    <source>
        <dbReference type="ARBA" id="ARBA00023242"/>
    </source>
</evidence>
<evidence type="ECO:0000259" key="7">
    <source>
        <dbReference type="Pfam" id="PF07967"/>
    </source>
</evidence>
<comment type="caution">
    <text evidence="9">The sequence shown here is derived from an EMBL/GenBank/DDBJ whole genome shotgun (WGS) entry which is preliminary data.</text>
</comment>
<dbReference type="Pfam" id="PF07967">
    <property type="entry name" value="zf-C3HC"/>
    <property type="match status" value="1"/>
</dbReference>
<evidence type="ECO:0000256" key="4">
    <source>
        <dbReference type="ARBA" id="ARBA00022833"/>
    </source>
</evidence>
<feature type="domain" description="C3HC-type" evidence="7">
    <location>
        <begin position="2"/>
        <end position="103"/>
    </location>
</feature>
<organism evidence="9 10">
    <name type="scientific">Basidiobolus meristosporus CBS 931.73</name>
    <dbReference type="NCBI Taxonomy" id="1314790"/>
    <lineage>
        <taxon>Eukaryota</taxon>
        <taxon>Fungi</taxon>
        <taxon>Fungi incertae sedis</taxon>
        <taxon>Zoopagomycota</taxon>
        <taxon>Entomophthoromycotina</taxon>
        <taxon>Basidiobolomycetes</taxon>
        <taxon>Basidiobolales</taxon>
        <taxon>Basidiobolaceae</taxon>
        <taxon>Basidiobolus</taxon>
    </lineage>
</organism>
<evidence type="ECO:0008006" key="11">
    <source>
        <dbReference type="Google" id="ProtNLM"/>
    </source>
</evidence>
<accession>A0A1Y1ZAL5</accession>
<protein>
    <recommendedName>
        <fullName evidence="11">Zf-C3HC-domain-containing protein</fullName>
    </recommendedName>
</protein>
<sequence length="290" mass="32644">MLNPIECSRYGWINTDTDKLECKMCNARLFCSISESADDETSEDFGRRYHEQLTSSHNKACPWRGHPCDYAVYKFPATSTFNLTIEFQERIQAMKNIGEELPIVTSDLPESQVESILPLSQLDSQEYSPAILKSLVCLSLFGWTGTKLANRHGLKCDLCHRKVGLWMFQNHTGGNTPSSESVEATDSVEKEIDQLDAAKGNKQELASFDLMSEHRWYCSWIHGNINDPSIESSSISEQSSDKPGWKQTLEALEKPQMREINSDPAAISNSTPEKPKDIVSYIRNILDGSP</sequence>
<feature type="region of interest" description="Disordered" evidence="6">
    <location>
        <begin position="256"/>
        <end position="279"/>
    </location>
</feature>
<dbReference type="AlphaFoldDB" id="A0A1Y1ZAL5"/>
<keyword evidence="3" id="KW-0863">Zinc-finger</keyword>
<evidence type="ECO:0000256" key="1">
    <source>
        <dbReference type="ARBA" id="ARBA00004123"/>
    </source>
</evidence>
<comment type="subcellular location">
    <subcellularLocation>
        <location evidence="1">Nucleus</location>
    </subcellularLocation>
</comment>
<dbReference type="PANTHER" id="PTHR15835:SF6">
    <property type="entry name" value="ZINC FINGER C3HC-TYPE PROTEIN 1"/>
    <property type="match status" value="1"/>
</dbReference>
<dbReference type="GO" id="GO:0008270">
    <property type="term" value="F:zinc ion binding"/>
    <property type="evidence" value="ECO:0007669"/>
    <property type="project" value="UniProtKB-KW"/>
</dbReference>
<dbReference type="InterPro" id="IPR012935">
    <property type="entry name" value="NuBaID_N"/>
</dbReference>
<name>A0A1Y1ZAL5_9FUNG</name>
<evidence type="ECO:0000313" key="10">
    <source>
        <dbReference type="Proteomes" id="UP000193498"/>
    </source>
</evidence>
<keyword evidence="5" id="KW-0539">Nucleus</keyword>
<evidence type="ECO:0000313" key="9">
    <source>
        <dbReference type="EMBL" id="ORY07353.1"/>
    </source>
</evidence>
<dbReference type="OrthoDB" id="614844at2759"/>
<keyword evidence="10" id="KW-1185">Reference proteome</keyword>
<evidence type="ECO:0000256" key="3">
    <source>
        <dbReference type="ARBA" id="ARBA00022771"/>
    </source>
</evidence>
<gene>
    <name evidence="9" type="ORF">K493DRAFT_310266</name>
</gene>
<feature type="domain" description="NuBaID C-terminal" evidence="8">
    <location>
        <begin position="137"/>
        <end position="256"/>
    </location>
</feature>
<dbReference type="Proteomes" id="UP000193498">
    <property type="component" value="Unassembled WGS sequence"/>
</dbReference>
<dbReference type="InParanoid" id="A0A1Y1ZAL5"/>
<proteinExistence type="predicted"/>
<dbReference type="STRING" id="1314790.A0A1Y1ZAL5"/>
<reference evidence="9 10" key="1">
    <citation type="submission" date="2016-07" db="EMBL/GenBank/DDBJ databases">
        <title>Pervasive Adenine N6-methylation of Active Genes in Fungi.</title>
        <authorList>
            <consortium name="DOE Joint Genome Institute"/>
            <person name="Mondo S.J."/>
            <person name="Dannebaum R.O."/>
            <person name="Kuo R.C."/>
            <person name="Labutti K."/>
            <person name="Haridas S."/>
            <person name="Kuo A."/>
            <person name="Salamov A."/>
            <person name="Ahrendt S.R."/>
            <person name="Lipzen A."/>
            <person name="Sullivan W."/>
            <person name="Andreopoulos W.B."/>
            <person name="Clum A."/>
            <person name="Lindquist E."/>
            <person name="Daum C."/>
            <person name="Ramamoorthy G.K."/>
            <person name="Gryganskyi A."/>
            <person name="Culley D."/>
            <person name="Magnuson J.K."/>
            <person name="James T.Y."/>
            <person name="O'Malley M.A."/>
            <person name="Stajich J.E."/>
            <person name="Spatafora J.W."/>
            <person name="Visel A."/>
            <person name="Grigoriev I.V."/>
        </authorList>
    </citation>
    <scope>NUCLEOTIDE SEQUENCE [LARGE SCALE GENOMIC DNA]</scope>
    <source>
        <strain evidence="9 10">CBS 931.73</strain>
    </source>
</reference>